<dbReference type="GO" id="GO:0004084">
    <property type="term" value="F:branched-chain-amino-acid transaminase activity"/>
    <property type="evidence" value="ECO:0007669"/>
    <property type="project" value="UniProtKB-EC"/>
</dbReference>
<dbReference type="Proteomes" id="UP000887578">
    <property type="component" value="Unplaced"/>
</dbReference>
<dbReference type="PANTHER" id="PTHR11825">
    <property type="entry name" value="SUBGROUP IIII AMINOTRANSFERASE"/>
    <property type="match status" value="1"/>
</dbReference>
<name>A0A914Q6V8_9BILA</name>
<evidence type="ECO:0000256" key="2">
    <source>
        <dbReference type="ARBA" id="ARBA00009320"/>
    </source>
</evidence>
<evidence type="ECO:0000256" key="6">
    <source>
        <dbReference type="ARBA" id="ARBA00022898"/>
    </source>
</evidence>
<dbReference type="PANTHER" id="PTHR11825:SF44">
    <property type="entry name" value="BRANCHED-CHAIN-AMINO-ACID AMINOTRANSFERASE"/>
    <property type="match status" value="1"/>
</dbReference>
<comment type="cofactor">
    <cofactor evidence="1 9">
        <name>pyridoxal 5'-phosphate</name>
        <dbReference type="ChEBI" id="CHEBI:597326"/>
    </cofactor>
</comment>
<dbReference type="InterPro" id="IPR043132">
    <property type="entry name" value="BCAT-like_C"/>
</dbReference>
<comment type="catalytic activity">
    <reaction evidence="10">
        <text>L-valine + 2-oxoglutarate = 3-methyl-2-oxobutanoate + L-glutamate</text>
        <dbReference type="Rhea" id="RHEA:24813"/>
        <dbReference type="ChEBI" id="CHEBI:11851"/>
        <dbReference type="ChEBI" id="CHEBI:16810"/>
        <dbReference type="ChEBI" id="CHEBI:29985"/>
        <dbReference type="ChEBI" id="CHEBI:57762"/>
        <dbReference type="EC" id="2.6.1.42"/>
    </reaction>
</comment>
<keyword evidence="5 10" id="KW-0808">Transferase</keyword>
<dbReference type="EC" id="2.6.1.42" evidence="10"/>
<dbReference type="InterPro" id="IPR018300">
    <property type="entry name" value="Aminotrans_IV_CS"/>
</dbReference>
<dbReference type="AlphaFoldDB" id="A0A914Q6V8"/>
<comment type="similarity">
    <text evidence="2 8">Belongs to the class-IV pyridoxal-phosphate-dependent aminotransferase family.</text>
</comment>
<dbReference type="FunFam" id="3.20.10.10:FF:000004">
    <property type="entry name" value="Branched-chain-amino-acid aminotransferase"/>
    <property type="match status" value="1"/>
</dbReference>
<keyword evidence="4 10" id="KW-0028">Amino-acid biosynthesis</keyword>
<protein>
    <recommendedName>
        <fullName evidence="10">Branched-chain-amino-acid aminotransferase</fullName>
        <ecNumber evidence="10">2.6.1.42</ecNumber>
    </recommendedName>
</protein>
<evidence type="ECO:0000256" key="4">
    <source>
        <dbReference type="ARBA" id="ARBA00022605"/>
    </source>
</evidence>
<dbReference type="PROSITE" id="PS00770">
    <property type="entry name" value="AA_TRANSFER_CLASS_4"/>
    <property type="match status" value="1"/>
</dbReference>
<keyword evidence="11" id="KW-1185">Reference proteome</keyword>
<dbReference type="GO" id="GO:0005739">
    <property type="term" value="C:mitochondrion"/>
    <property type="evidence" value="ECO:0007669"/>
    <property type="project" value="TreeGrafter"/>
</dbReference>
<reference evidence="12" key="1">
    <citation type="submission" date="2022-11" db="UniProtKB">
        <authorList>
            <consortium name="WormBaseParasite"/>
        </authorList>
    </citation>
    <scope>IDENTIFICATION</scope>
</reference>
<organism evidence="11 12">
    <name type="scientific">Panagrolaimus davidi</name>
    <dbReference type="NCBI Taxonomy" id="227884"/>
    <lineage>
        <taxon>Eukaryota</taxon>
        <taxon>Metazoa</taxon>
        <taxon>Ecdysozoa</taxon>
        <taxon>Nematoda</taxon>
        <taxon>Chromadorea</taxon>
        <taxon>Rhabditida</taxon>
        <taxon>Tylenchina</taxon>
        <taxon>Panagrolaimomorpha</taxon>
        <taxon>Panagrolaimoidea</taxon>
        <taxon>Panagrolaimidae</taxon>
        <taxon>Panagrolaimus</taxon>
    </lineage>
</organism>
<dbReference type="InterPro" id="IPR043131">
    <property type="entry name" value="BCAT-like_N"/>
</dbReference>
<evidence type="ECO:0000256" key="10">
    <source>
        <dbReference type="RuleBase" id="RU004517"/>
    </source>
</evidence>
<accession>A0A914Q6V8</accession>
<dbReference type="WBParaSite" id="PDA_v2.g27207.t1">
    <property type="protein sequence ID" value="PDA_v2.g27207.t1"/>
    <property type="gene ID" value="PDA_v2.g27207"/>
</dbReference>
<dbReference type="Gene3D" id="3.20.10.10">
    <property type="entry name" value="D-amino Acid Aminotransferase, subunit A, domain 2"/>
    <property type="match status" value="1"/>
</dbReference>
<sequence length="267" mass="30040">MSPNDFDAKELIKIISKLVKIDKEWVPYSSTGSLYLRPTLIGTDPTLGVNDPHYAKLFVITGPAGTYFPTGWKPVTLLADSEYIRAFPGGVGAFKMGCNYAPSILIAKIAASLGCQQVLWLYDSDEKLTEVGTMNIFMYWKNEQGEEELITPPLSDGLILPGITRKSLIEIAKSWNKFKVTERYPTMEEIKRAIEEKRVIEMFGAGTACVVCPVAKILYKNQKTQLHEELLIPTLESKHKIMQGLYDTINDIQYGKIEWPGWTRIVA</sequence>
<comment type="catalytic activity">
    <reaction evidence="10">
        <text>L-leucine + 2-oxoglutarate = 4-methyl-2-oxopentanoate + L-glutamate</text>
        <dbReference type="Rhea" id="RHEA:18321"/>
        <dbReference type="ChEBI" id="CHEBI:16810"/>
        <dbReference type="ChEBI" id="CHEBI:17865"/>
        <dbReference type="ChEBI" id="CHEBI:29985"/>
        <dbReference type="ChEBI" id="CHEBI:57427"/>
        <dbReference type="EC" id="2.6.1.42"/>
    </reaction>
</comment>
<dbReference type="Gene3D" id="3.30.470.10">
    <property type="match status" value="1"/>
</dbReference>
<dbReference type="InterPro" id="IPR036038">
    <property type="entry name" value="Aminotransferase-like"/>
</dbReference>
<keyword evidence="6 9" id="KW-0663">Pyridoxal phosphate</keyword>
<evidence type="ECO:0000313" key="12">
    <source>
        <dbReference type="WBParaSite" id="PDA_v2.g27207.t1"/>
    </source>
</evidence>
<dbReference type="InterPro" id="IPR001544">
    <property type="entry name" value="Aminotrans_IV"/>
</dbReference>
<evidence type="ECO:0000256" key="7">
    <source>
        <dbReference type="ARBA" id="ARBA00023304"/>
    </source>
</evidence>
<dbReference type="GO" id="GO:0009099">
    <property type="term" value="P:L-valine biosynthetic process"/>
    <property type="evidence" value="ECO:0007669"/>
    <property type="project" value="TreeGrafter"/>
</dbReference>
<dbReference type="Pfam" id="PF01063">
    <property type="entry name" value="Aminotran_4"/>
    <property type="match status" value="1"/>
</dbReference>
<proteinExistence type="inferred from homology"/>
<evidence type="ECO:0000256" key="8">
    <source>
        <dbReference type="RuleBase" id="RU004106"/>
    </source>
</evidence>
<dbReference type="SUPFAM" id="SSF56752">
    <property type="entry name" value="D-aminoacid aminotransferase-like PLP-dependent enzymes"/>
    <property type="match status" value="1"/>
</dbReference>
<dbReference type="GO" id="GO:0009098">
    <property type="term" value="P:L-leucine biosynthetic process"/>
    <property type="evidence" value="ECO:0007669"/>
    <property type="project" value="TreeGrafter"/>
</dbReference>
<keyword evidence="7 10" id="KW-0100">Branched-chain amino acid biosynthesis</keyword>
<evidence type="ECO:0000256" key="3">
    <source>
        <dbReference type="ARBA" id="ARBA00022576"/>
    </source>
</evidence>
<evidence type="ECO:0000256" key="1">
    <source>
        <dbReference type="ARBA" id="ARBA00001933"/>
    </source>
</evidence>
<evidence type="ECO:0000256" key="9">
    <source>
        <dbReference type="RuleBase" id="RU004516"/>
    </source>
</evidence>
<evidence type="ECO:0000256" key="5">
    <source>
        <dbReference type="ARBA" id="ARBA00022679"/>
    </source>
</evidence>
<dbReference type="InterPro" id="IPR005786">
    <property type="entry name" value="B_amino_transII"/>
</dbReference>
<evidence type="ECO:0000313" key="11">
    <source>
        <dbReference type="Proteomes" id="UP000887578"/>
    </source>
</evidence>
<comment type="catalytic activity">
    <reaction evidence="10">
        <text>L-isoleucine + 2-oxoglutarate = (S)-3-methyl-2-oxopentanoate + L-glutamate</text>
        <dbReference type="Rhea" id="RHEA:24801"/>
        <dbReference type="ChEBI" id="CHEBI:16810"/>
        <dbReference type="ChEBI" id="CHEBI:29985"/>
        <dbReference type="ChEBI" id="CHEBI:35146"/>
        <dbReference type="ChEBI" id="CHEBI:58045"/>
        <dbReference type="EC" id="2.6.1.42"/>
    </reaction>
</comment>
<keyword evidence="3 10" id="KW-0032">Aminotransferase</keyword>